<dbReference type="RefSeq" id="WP_007471771.1">
    <property type="nucleotide sequence ID" value="NZ_KQ130616.1"/>
</dbReference>
<dbReference type="InterPro" id="IPR007325">
    <property type="entry name" value="KFase/CYL"/>
</dbReference>
<dbReference type="PANTHER" id="PTHR31118:SF32">
    <property type="entry name" value="KYNURENINE FORMAMIDASE"/>
    <property type="match status" value="1"/>
</dbReference>
<dbReference type="AlphaFoldDB" id="A0A0J8GEB5"/>
<dbReference type="SUPFAM" id="SSF102198">
    <property type="entry name" value="Putative cyclase"/>
    <property type="match status" value="1"/>
</dbReference>
<dbReference type="PANTHER" id="PTHR31118">
    <property type="entry name" value="CYCLASE-LIKE PROTEIN 2"/>
    <property type="match status" value="1"/>
</dbReference>
<dbReference type="GO" id="GO:0019441">
    <property type="term" value="P:L-tryptophan catabolic process to kynurenine"/>
    <property type="evidence" value="ECO:0007669"/>
    <property type="project" value="InterPro"/>
</dbReference>
<dbReference type="PATRIC" id="fig|1430899.3.peg.1695"/>
<keyword evidence="2" id="KW-1185">Reference proteome</keyword>
<evidence type="ECO:0000313" key="1">
    <source>
        <dbReference type="EMBL" id="KMT59118.1"/>
    </source>
</evidence>
<reference evidence="1 2" key="1">
    <citation type="journal article" date="2015" name="Genome Biol. Evol.">
        <title>Comparative Genomics of Listeria Sensu Lato: Genus-Wide Differences in Evolutionary Dynamics and the Progressive Gain of Complex, Potentially Pathogenicity-Related Traits through Lateral Gene Transfer.</title>
        <authorList>
            <person name="Chiara M."/>
            <person name="Caruso M."/>
            <person name="D'Erchia A.M."/>
            <person name="Manzari C."/>
            <person name="Fraccalvieri R."/>
            <person name="Goffredo E."/>
            <person name="Latorre L."/>
            <person name="Miccolupo A."/>
            <person name="Padalino I."/>
            <person name="Santagada G."/>
            <person name="Chiocco D."/>
            <person name="Pesole G."/>
            <person name="Horner D.S."/>
            <person name="Parisi A."/>
        </authorList>
    </citation>
    <scope>NUCLEOTIDE SEQUENCE [LARGE SCALE GENOMIC DNA]</scope>
    <source>
        <strain evidence="1 2">1991</strain>
    </source>
</reference>
<proteinExistence type="predicted"/>
<dbReference type="EMBL" id="AZHO01000021">
    <property type="protein sequence ID" value="KMT59118.1"/>
    <property type="molecule type" value="Genomic_DNA"/>
</dbReference>
<dbReference type="GO" id="GO:0004061">
    <property type="term" value="F:arylformamidase activity"/>
    <property type="evidence" value="ECO:0007669"/>
    <property type="project" value="InterPro"/>
</dbReference>
<evidence type="ECO:0000313" key="2">
    <source>
        <dbReference type="Proteomes" id="UP000052258"/>
    </source>
</evidence>
<comment type="caution">
    <text evidence="1">The sequence shown here is derived from an EMBL/GenBank/DDBJ whole genome shotgun (WGS) entry which is preliminary data.</text>
</comment>
<name>A0A0J8GEB5_9LIST</name>
<organism evidence="1 2">
    <name type="scientific">Listeria fleischmannii 1991</name>
    <dbReference type="NCBI Taxonomy" id="1430899"/>
    <lineage>
        <taxon>Bacteria</taxon>
        <taxon>Bacillati</taxon>
        <taxon>Bacillota</taxon>
        <taxon>Bacilli</taxon>
        <taxon>Bacillales</taxon>
        <taxon>Listeriaceae</taxon>
        <taxon>Listeria</taxon>
    </lineage>
</organism>
<dbReference type="Pfam" id="PF04199">
    <property type="entry name" value="Cyclase"/>
    <property type="match status" value="1"/>
</dbReference>
<accession>A0A0J8GEB5</accession>
<protein>
    <submittedName>
        <fullName evidence="1">Cyclase family protein</fullName>
    </submittedName>
</protein>
<sequence length="202" mass="22993">MYVDLSHAIGNSSPVYPQDTPINLSQTHFFEKEGYVLYDLKTNLHVGTHVDMPMHLVRDARFASHFPVDFFTGYARMFDVRGLKEIDWRAEFDGIEEGDMVLFYTGFDAHYGSQEYYNSHPVLTENLAARLCEKKVKLVGMDTPSPDYAPFRVHETLLGADIFILENLTNLEALAHAKKIRLHAVPLKIEAEASPVRAYAEI</sequence>
<dbReference type="Gene3D" id="3.50.30.50">
    <property type="entry name" value="Putative cyclase"/>
    <property type="match status" value="1"/>
</dbReference>
<gene>
    <name evidence="1" type="ORF">X560_1659</name>
</gene>
<dbReference type="Proteomes" id="UP000052258">
    <property type="component" value="Unassembled WGS sequence"/>
</dbReference>
<dbReference type="InterPro" id="IPR037175">
    <property type="entry name" value="KFase_sf"/>
</dbReference>